<dbReference type="RefSeq" id="WP_155284765.1">
    <property type="nucleotide sequence ID" value="NZ_BLBC01000008.1"/>
</dbReference>
<evidence type="ECO:0000313" key="3">
    <source>
        <dbReference type="Proteomes" id="UP000398217"/>
    </source>
</evidence>
<accession>A0A5M4B949</accession>
<organism evidence="2 3">
    <name type="scientific">Capnocytophaga felis</name>
    <dbReference type="NCBI Taxonomy" id="2267611"/>
    <lineage>
        <taxon>Bacteria</taxon>
        <taxon>Pseudomonadati</taxon>
        <taxon>Bacteroidota</taxon>
        <taxon>Flavobacteriia</taxon>
        <taxon>Flavobacteriales</taxon>
        <taxon>Flavobacteriaceae</taxon>
        <taxon>Capnocytophaga</taxon>
    </lineage>
</organism>
<keyword evidence="1" id="KW-0479">Metal-binding</keyword>
<dbReference type="PANTHER" id="PTHR46124">
    <property type="entry name" value="D-AMINOACYL-TRNA DEACYLASE"/>
    <property type="match status" value="1"/>
</dbReference>
<name>A0A5M4B949_9FLAO</name>
<feature type="binding site" evidence="1">
    <location>
        <position position="67"/>
    </location>
    <ligand>
        <name>a divalent metal cation</name>
        <dbReference type="ChEBI" id="CHEBI:60240"/>
        <label>1</label>
    </ligand>
</feature>
<dbReference type="PIRSF" id="PIRSF005902">
    <property type="entry name" value="DNase_TatD"/>
    <property type="match status" value="1"/>
</dbReference>
<feature type="binding site" evidence="1">
    <location>
        <position position="126"/>
    </location>
    <ligand>
        <name>a divalent metal cation</name>
        <dbReference type="ChEBI" id="CHEBI:60240"/>
        <label>2</label>
    </ligand>
</feature>
<reference evidence="3" key="1">
    <citation type="journal article" date="2020" name="Int. J. Syst. Evol. Microbiol.">
        <title>Capnocytophaga felis sp. nov. isolated from the feline oral cavity.</title>
        <authorList>
            <person name="Suzuki M."/>
            <person name="Umeda K."/>
            <person name="Kimura M."/>
            <person name="Imaoka K."/>
            <person name="Morikawa S."/>
            <person name="Maeda K."/>
        </authorList>
    </citation>
    <scope>NUCLEOTIDE SEQUENCE [LARGE SCALE GENOMIC DNA]</scope>
    <source>
        <strain evidence="3">KC07070</strain>
    </source>
</reference>
<gene>
    <name evidence="2" type="ORF">RCZ01_14310</name>
</gene>
<dbReference type="GO" id="GO:0016788">
    <property type="term" value="F:hydrolase activity, acting on ester bonds"/>
    <property type="evidence" value="ECO:0007669"/>
    <property type="project" value="InterPro"/>
</dbReference>
<dbReference type="SUPFAM" id="SSF51556">
    <property type="entry name" value="Metallo-dependent hydrolases"/>
    <property type="match status" value="1"/>
</dbReference>
<keyword evidence="2" id="KW-0378">Hydrolase</keyword>
<dbReference type="Gene3D" id="3.20.20.140">
    <property type="entry name" value="Metal-dependent hydrolases"/>
    <property type="match status" value="1"/>
</dbReference>
<evidence type="ECO:0000313" key="2">
    <source>
        <dbReference type="EMBL" id="GET46129.1"/>
    </source>
</evidence>
<evidence type="ECO:0000256" key="1">
    <source>
        <dbReference type="PIRSR" id="PIRSR005902-1"/>
    </source>
</evidence>
<dbReference type="GO" id="GO:0046872">
    <property type="term" value="F:metal ion binding"/>
    <property type="evidence" value="ECO:0007669"/>
    <property type="project" value="UniProtKB-KW"/>
</dbReference>
<dbReference type="OrthoDB" id="664222at2"/>
<feature type="binding site" evidence="1">
    <location>
        <position position="102"/>
    </location>
    <ligand>
        <name>a divalent metal cation</name>
        <dbReference type="ChEBI" id="CHEBI:60240"/>
        <label>2</label>
    </ligand>
</feature>
<comment type="caution">
    <text evidence="2">The sequence shown here is derived from an EMBL/GenBank/DDBJ whole genome shotgun (WGS) entry which is preliminary data.</text>
</comment>
<dbReference type="Proteomes" id="UP000398217">
    <property type="component" value="Unassembled WGS sequence"/>
</dbReference>
<dbReference type="Pfam" id="PF01026">
    <property type="entry name" value="TatD_DNase"/>
    <property type="match status" value="1"/>
</dbReference>
<feature type="binding site" evidence="1">
    <location>
        <position position="174"/>
    </location>
    <ligand>
        <name>a divalent metal cation</name>
        <dbReference type="ChEBI" id="CHEBI:60240"/>
        <label>1</label>
    </ligand>
</feature>
<dbReference type="InterPro" id="IPR001130">
    <property type="entry name" value="TatD-like"/>
</dbReference>
<dbReference type="EMBL" id="BLBC01000008">
    <property type="protein sequence ID" value="GET46129.1"/>
    <property type="molecule type" value="Genomic_DNA"/>
</dbReference>
<keyword evidence="3" id="KW-1185">Reference proteome</keyword>
<dbReference type="GO" id="GO:0005829">
    <property type="term" value="C:cytosol"/>
    <property type="evidence" value="ECO:0007669"/>
    <property type="project" value="TreeGrafter"/>
</dbReference>
<dbReference type="InterPro" id="IPR032466">
    <property type="entry name" value="Metal_Hydrolase"/>
</dbReference>
<protein>
    <submittedName>
        <fullName evidence="2">TatD family hydrolase</fullName>
    </submittedName>
</protein>
<dbReference type="PANTHER" id="PTHR46124:SF2">
    <property type="entry name" value="D-AMINOACYL-TRNA DEACYLASE"/>
    <property type="match status" value="1"/>
</dbReference>
<sequence length="204" mass="23560">MKFLDIHSHKQKSSHDTIVIKNEYPLTAQTGDLFSVGIHPWYLEDWQKQWDALVRVAKHPNCVAIGECGLDKNVSESLELQESIFEKHIQLSETLKKPLIIHCVKAYSELIALKKKFQPHQIWILHGFNKNQSVADMLLQKGIYLSFGKALLTNEKLQNIFKAIPQGSYFFETDDSDINISEIYKKAQELKGEIKIFSEKIFTQ</sequence>
<proteinExistence type="predicted"/>
<dbReference type="AlphaFoldDB" id="A0A5M4B949"/>